<gene>
    <name evidence="2" type="ORF">H2200_007651</name>
</gene>
<evidence type="ECO:0000313" key="3">
    <source>
        <dbReference type="Proteomes" id="UP001172673"/>
    </source>
</evidence>
<evidence type="ECO:0000313" key="2">
    <source>
        <dbReference type="EMBL" id="KAJ9607573.1"/>
    </source>
</evidence>
<keyword evidence="3" id="KW-1185">Reference proteome</keyword>
<accession>A0AA39CGT1</accession>
<dbReference type="Proteomes" id="UP001172673">
    <property type="component" value="Unassembled WGS sequence"/>
</dbReference>
<proteinExistence type="predicted"/>
<feature type="compositionally biased region" description="Basic and acidic residues" evidence="1">
    <location>
        <begin position="17"/>
        <end position="29"/>
    </location>
</feature>
<organism evidence="2 3">
    <name type="scientific">Cladophialophora chaetospira</name>
    <dbReference type="NCBI Taxonomy" id="386627"/>
    <lineage>
        <taxon>Eukaryota</taxon>
        <taxon>Fungi</taxon>
        <taxon>Dikarya</taxon>
        <taxon>Ascomycota</taxon>
        <taxon>Pezizomycotina</taxon>
        <taxon>Eurotiomycetes</taxon>
        <taxon>Chaetothyriomycetidae</taxon>
        <taxon>Chaetothyriales</taxon>
        <taxon>Herpotrichiellaceae</taxon>
        <taxon>Cladophialophora</taxon>
    </lineage>
</organism>
<comment type="caution">
    <text evidence="2">The sequence shown here is derived from an EMBL/GenBank/DDBJ whole genome shotgun (WGS) entry which is preliminary data.</text>
</comment>
<evidence type="ECO:0000256" key="1">
    <source>
        <dbReference type="SAM" id="MobiDB-lite"/>
    </source>
</evidence>
<name>A0AA39CGT1_9EURO</name>
<protein>
    <submittedName>
        <fullName evidence="2">Uncharacterized protein</fullName>
    </submittedName>
</protein>
<feature type="region of interest" description="Disordered" evidence="1">
    <location>
        <begin position="17"/>
        <end position="39"/>
    </location>
</feature>
<dbReference type="EMBL" id="JAPDRK010000011">
    <property type="protein sequence ID" value="KAJ9607573.1"/>
    <property type="molecule type" value="Genomic_DNA"/>
</dbReference>
<sequence length="799" mass="90031">MEKTLRGLERDRRAEVRNAKAVEKKKESLRGGTLGPKRPELPEQLITAEHYHQLLEQHPLVSASGQTLAAGLDIGATHLSMAFGPLPYKSGKKILGTADLAKFLVEHRFKGEWYIPAKVAIIPSQYKASLDGPHECEMVFGVDVELGQKNNEIKPENVVDNLKTAFDPGYSVCIEDPNFKNLDPLLQKFKKQHTAFCEKVQQNHNGKVTIRNELTNSKFELRINDIDDVIQAWLNFIWRAAQMELASFLGLNLYDPGKKDDGSMKEIKKIFAKETLVATSVPTIWTKADQDRFQAILGRAGFPPSTVIQSEAVAASTYHFNQSDLLRLHAEGTEDFASVDVGGYTLDGAGERIIRRFGRSEVVQTVPARSAFDGSLKIMTILEEVVTTKAGKELGSFVNSLRMGKATFFDRLGRAFDTAGHKFNNDKDWLEVNFPYMEAKVDPSKFKIPLNLQDLIKFDASNVYFHRHLAKEVFDKWLESVVDFIVCLHADYRKACPDSNPLVKMFGRGSCPPYVVKRVRERLAHVAALIQVELAEDMKQPSVAQGNFISLTRSEHISDMEARTSYGIRHDISTDAISSVGPAYPEADQQRNASGNFLLDRVLFLVEKGDNLSEPDAPLIVEGTKVFRIEHGQNESRYPVIWKIDLVVSGNDDAIGKYHYRPFQNASDAGQLVQVLSVDMKIFEADCRMEAIRMNEFLSYLRCEFRARVCLDKLPLRLVISVPRHGKFVKPVTPDWTESWEDCKSIEMPLPHLCAHATTKGLRDAQIEAGWPVQPEVPEVDFAQMDLEDYEQRDYRAGV</sequence>
<dbReference type="AlphaFoldDB" id="A0AA39CGT1"/>
<reference evidence="2" key="1">
    <citation type="submission" date="2022-10" db="EMBL/GenBank/DDBJ databases">
        <title>Culturing micro-colonial fungi from biological soil crusts in the Mojave desert and describing Neophaeococcomyces mojavensis, and introducing the new genera and species Taxawa tesnikishii.</title>
        <authorList>
            <person name="Kurbessoian T."/>
            <person name="Stajich J.E."/>
        </authorList>
    </citation>
    <scope>NUCLEOTIDE SEQUENCE</scope>
    <source>
        <strain evidence="2">TK_41</strain>
    </source>
</reference>